<reference evidence="1" key="2">
    <citation type="journal article" date="2023" name="IMA Fungus">
        <title>Comparative genomic study of the Penicillium genus elucidates a diverse pangenome and 15 lateral gene transfer events.</title>
        <authorList>
            <person name="Petersen C."/>
            <person name="Sorensen T."/>
            <person name="Nielsen M.R."/>
            <person name="Sondergaard T.E."/>
            <person name="Sorensen J.L."/>
            <person name="Fitzpatrick D.A."/>
            <person name="Frisvad J.C."/>
            <person name="Nielsen K.L."/>
        </authorList>
    </citation>
    <scope>NUCLEOTIDE SEQUENCE</scope>
    <source>
        <strain evidence="1">IBT 29677</strain>
    </source>
</reference>
<gene>
    <name evidence="1" type="ORF">N7509_006676</name>
</gene>
<dbReference type="OrthoDB" id="5327538at2759"/>
<evidence type="ECO:0000313" key="2">
    <source>
        <dbReference type="Proteomes" id="UP001147747"/>
    </source>
</evidence>
<proteinExistence type="predicted"/>
<dbReference type="AlphaFoldDB" id="A0A9W9VXN3"/>
<comment type="caution">
    <text evidence="1">The sequence shown here is derived from an EMBL/GenBank/DDBJ whole genome shotgun (WGS) entry which is preliminary data.</text>
</comment>
<evidence type="ECO:0000313" key="1">
    <source>
        <dbReference type="EMBL" id="KAJ5391186.1"/>
    </source>
</evidence>
<dbReference type="Proteomes" id="UP001147747">
    <property type="component" value="Unassembled WGS sequence"/>
</dbReference>
<keyword evidence="2" id="KW-1185">Reference proteome</keyword>
<organism evidence="1 2">
    <name type="scientific">Penicillium cosmopolitanum</name>
    <dbReference type="NCBI Taxonomy" id="1131564"/>
    <lineage>
        <taxon>Eukaryota</taxon>
        <taxon>Fungi</taxon>
        <taxon>Dikarya</taxon>
        <taxon>Ascomycota</taxon>
        <taxon>Pezizomycotina</taxon>
        <taxon>Eurotiomycetes</taxon>
        <taxon>Eurotiomycetidae</taxon>
        <taxon>Eurotiales</taxon>
        <taxon>Aspergillaceae</taxon>
        <taxon>Penicillium</taxon>
    </lineage>
</organism>
<sequence length="97" mass="11254">MPHSPETFLPPVINSTTGKKQTFLYAPQSHKMASKIPRYGTWEMTDLFVKQYPPLFHAATDVRAFVRALSSMPNLRHLRINCEGQPRSHRYRRSIVD</sequence>
<protein>
    <submittedName>
        <fullName evidence="1">Uncharacterized protein</fullName>
    </submittedName>
</protein>
<accession>A0A9W9VXN3</accession>
<reference evidence="1" key="1">
    <citation type="submission" date="2022-12" db="EMBL/GenBank/DDBJ databases">
        <authorList>
            <person name="Petersen C."/>
        </authorList>
    </citation>
    <scope>NUCLEOTIDE SEQUENCE</scope>
    <source>
        <strain evidence="1">IBT 29677</strain>
    </source>
</reference>
<name>A0A9W9VXN3_9EURO</name>
<dbReference type="RefSeq" id="XP_056486864.1">
    <property type="nucleotide sequence ID" value="XM_056631313.1"/>
</dbReference>
<dbReference type="GeneID" id="81370293"/>
<dbReference type="EMBL" id="JAPZBU010000008">
    <property type="protein sequence ID" value="KAJ5391186.1"/>
    <property type="molecule type" value="Genomic_DNA"/>
</dbReference>